<dbReference type="AlphaFoldDB" id="A0A939MMD0"/>
<keyword evidence="2" id="KW-1133">Transmembrane helix</keyword>
<dbReference type="Pfam" id="PF12666">
    <property type="entry name" value="PrgI"/>
    <property type="match status" value="1"/>
</dbReference>
<keyword evidence="4" id="KW-1185">Reference proteome</keyword>
<gene>
    <name evidence="3" type="ORF">J4H92_14800</name>
</gene>
<name>A0A939MMD0_9MICO</name>
<feature type="transmembrane region" description="Helical" evidence="2">
    <location>
        <begin position="61"/>
        <end position="79"/>
    </location>
</feature>
<feature type="compositionally biased region" description="Basic and acidic residues" evidence="1">
    <location>
        <begin position="150"/>
        <end position="161"/>
    </location>
</feature>
<sequence>MALEMKVYKEIAAYEPKPMFGRTWRQIAALAVMVFIGGGLFAGVTVGLMGVGQTMEQATTVGMYVMFPVLIPAAIWGWWRPMGLKPEQYLGLFLRHHLMRKTISYADTFQPQPGFDSAGEPVSVASGEPAEQSSRERKQRRAAARKLRKTITEHPQAEAARRGRKARRAPQPQGPEVWER</sequence>
<keyword evidence="2" id="KW-0812">Transmembrane</keyword>
<feature type="transmembrane region" description="Helical" evidence="2">
    <location>
        <begin position="27"/>
        <end position="49"/>
    </location>
</feature>
<evidence type="ECO:0000313" key="4">
    <source>
        <dbReference type="Proteomes" id="UP000664382"/>
    </source>
</evidence>
<dbReference type="InterPro" id="IPR024414">
    <property type="entry name" value="Uncharacterised_PrgI"/>
</dbReference>
<reference evidence="3" key="1">
    <citation type="submission" date="2021-03" db="EMBL/GenBank/DDBJ databases">
        <title>Leucobacter chromiisoli sp. nov., isolated from chromium-containing soil of chemical plant.</title>
        <authorList>
            <person name="Xu Z."/>
        </authorList>
    </citation>
    <scope>NUCLEOTIDE SEQUENCE</scope>
    <source>
        <strain evidence="3">S27</strain>
    </source>
</reference>
<dbReference type="RefSeq" id="WP_208098947.1">
    <property type="nucleotide sequence ID" value="NZ_JAGDYM010000019.1"/>
</dbReference>
<keyword evidence="2" id="KW-0472">Membrane</keyword>
<organism evidence="3 4">
    <name type="scientific">Leucobacter weissii</name>
    <dbReference type="NCBI Taxonomy" id="1983706"/>
    <lineage>
        <taxon>Bacteria</taxon>
        <taxon>Bacillati</taxon>
        <taxon>Actinomycetota</taxon>
        <taxon>Actinomycetes</taxon>
        <taxon>Micrococcales</taxon>
        <taxon>Microbacteriaceae</taxon>
        <taxon>Leucobacter</taxon>
    </lineage>
</organism>
<dbReference type="EMBL" id="JAGDYM010000019">
    <property type="protein sequence ID" value="MBO1903211.1"/>
    <property type="molecule type" value="Genomic_DNA"/>
</dbReference>
<feature type="region of interest" description="Disordered" evidence="1">
    <location>
        <begin position="116"/>
        <end position="180"/>
    </location>
</feature>
<protein>
    <submittedName>
        <fullName evidence="3">PrgI family protein</fullName>
    </submittedName>
</protein>
<evidence type="ECO:0000313" key="3">
    <source>
        <dbReference type="EMBL" id="MBO1903211.1"/>
    </source>
</evidence>
<evidence type="ECO:0000256" key="1">
    <source>
        <dbReference type="SAM" id="MobiDB-lite"/>
    </source>
</evidence>
<feature type="compositionally biased region" description="Basic residues" evidence="1">
    <location>
        <begin position="137"/>
        <end position="149"/>
    </location>
</feature>
<proteinExistence type="predicted"/>
<evidence type="ECO:0000256" key="2">
    <source>
        <dbReference type="SAM" id="Phobius"/>
    </source>
</evidence>
<dbReference type="Proteomes" id="UP000664382">
    <property type="component" value="Unassembled WGS sequence"/>
</dbReference>
<accession>A0A939MMD0</accession>
<comment type="caution">
    <text evidence="3">The sequence shown here is derived from an EMBL/GenBank/DDBJ whole genome shotgun (WGS) entry which is preliminary data.</text>
</comment>